<keyword evidence="5" id="KW-1133">Transmembrane helix</keyword>
<keyword evidence="5" id="KW-0812">Transmembrane</keyword>
<name>A0A6P8JAG4_ACTTE</name>
<dbReference type="GeneID" id="116307668"/>
<sequence length="188" mass="21061">INECMEKTHTCRPGSICINKEGSYTCPCRDGFYFDRETTKCLPDAVVLNEPEQSNLSLSPEIIAGIVTTIILLLAVIVGGFFYWKRSRNESTCGSEEQDTSKYGRNTNTMMVSQSYEFCNLSFSSMESGPKRSFDAVTATGYPARINGDVEDYCSDSIVIKSHNRHEMTSQKSTRLQTLDEQLESIDV</sequence>
<dbReference type="RefSeq" id="XP_031573800.1">
    <property type="nucleotide sequence ID" value="XM_031717940.1"/>
</dbReference>
<dbReference type="SMART" id="SM00179">
    <property type="entry name" value="EGF_CA"/>
    <property type="match status" value="1"/>
</dbReference>
<organism evidence="7 8">
    <name type="scientific">Actinia tenebrosa</name>
    <name type="common">Australian red waratah sea anemone</name>
    <dbReference type="NCBI Taxonomy" id="6105"/>
    <lineage>
        <taxon>Eukaryota</taxon>
        <taxon>Metazoa</taxon>
        <taxon>Cnidaria</taxon>
        <taxon>Anthozoa</taxon>
        <taxon>Hexacorallia</taxon>
        <taxon>Actiniaria</taxon>
        <taxon>Actiniidae</taxon>
        <taxon>Actinia</taxon>
    </lineage>
</organism>
<dbReference type="PROSITE" id="PS00010">
    <property type="entry name" value="ASX_HYDROXYL"/>
    <property type="match status" value="1"/>
</dbReference>
<keyword evidence="2 4" id="KW-0245">EGF-like domain</keyword>
<keyword evidence="7" id="KW-1185">Reference proteome</keyword>
<dbReference type="Proteomes" id="UP000515163">
    <property type="component" value="Unplaced"/>
</dbReference>
<dbReference type="Gene3D" id="2.10.25.10">
    <property type="entry name" value="Laminin"/>
    <property type="match status" value="1"/>
</dbReference>
<dbReference type="InterPro" id="IPR000742">
    <property type="entry name" value="EGF"/>
</dbReference>
<accession>A0A6P8JAG4</accession>
<keyword evidence="5" id="KW-0472">Membrane</keyword>
<evidence type="ECO:0000256" key="1">
    <source>
        <dbReference type="ARBA" id="ARBA00006373"/>
    </source>
</evidence>
<reference evidence="8" key="1">
    <citation type="submission" date="2025-08" db="UniProtKB">
        <authorList>
            <consortium name="RefSeq"/>
        </authorList>
    </citation>
    <scope>IDENTIFICATION</scope>
    <source>
        <tissue evidence="8">Tentacle</tissue>
    </source>
</reference>
<evidence type="ECO:0000256" key="4">
    <source>
        <dbReference type="PROSITE-ProRule" id="PRU00076"/>
    </source>
</evidence>
<dbReference type="GO" id="GO:0005509">
    <property type="term" value="F:calcium ion binding"/>
    <property type="evidence" value="ECO:0007669"/>
    <property type="project" value="InterPro"/>
</dbReference>
<keyword evidence="3" id="KW-1015">Disulfide bond</keyword>
<evidence type="ECO:0000256" key="5">
    <source>
        <dbReference type="SAM" id="Phobius"/>
    </source>
</evidence>
<dbReference type="PROSITE" id="PS50026">
    <property type="entry name" value="EGF_3"/>
    <property type="match status" value="1"/>
</dbReference>
<dbReference type="AlphaFoldDB" id="A0A6P8JAG4"/>
<comment type="caution">
    <text evidence="4">Lacks conserved residue(s) required for the propagation of feature annotation.</text>
</comment>
<dbReference type="InParanoid" id="A0A6P8JAG4"/>
<dbReference type="InterPro" id="IPR000152">
    <property type="entry name" value="EGF-type_Asp/Asn_hydroxyl_site"/>
</dbReference>
<dbReference type="Pfam" id="PF07645">
    <property type="entry name" value="EGF_CA"/>
    <property type="match status" value="1"/>
</dbReference>
<dbReference type="KEGG" id="aten:116307668"/>
<evidence type="ECO:0000259" key="6">
    <source>
        <dbReference type="PROSITE" id="PS50026"/>
    </source>
</evidence>
<evidence type="ECO:0000256" key="2">
    <source>
        <dbReference type="ARBA" id="ARBA00022536"/>
    </source>
</evidence>
<evidence type="ECO:0000313" key="7">
    <source>
        <dbReference type="Proteomes" id="UP000515163"/>
    </source>
</evidence>
<dbReference type="SUPFAM" id="SSF57196">
    <property type="entry name" value="EGF/Laminin"/>
    <property type="match status" value="1"/>
</dbReference>
<feature type="transmembrane region" description="Helical" evidence="5">
    <location>
        <begin position="62"/>
        <end position="84"/>
    </location>
</feature>
<evidence type="ECO:0000313" key="8">
    <source>
        <dbReference type="RefSeq" id="XP_031573800.1"/>
    </source>
</evidence>
<dbReference type="CDD" id="cd00054">
    <property type="entry name" value="EGF_CA"/>
    <property type="match status" value="1"/>
</dbReference>
<dbReference type="OrthoDB" id="6431072at2759"/>
<proteinExistence type="inferred from homology"/>
<feature type="domain" description="EGF-like" evidence="6">
    <location>
        <begin position="1"/>
        <end position="38"/>
    </location>
</feature>
<dbReference type="FunFam" id="2.10.25.10:FF:000139">
    <property type="entry name" value="Fibulin-1"/>
    <property type="match status" value="1"/>
</dbReference>
<comment type="similarity">
    <text evidence="1">Belongs to the EGF domain peptide family.</text>
</comment>
<dbReference type="SMART" id="SM00181">
    <property type="entry name" value="EGF"/>
    <property type="match status" value="1"/>
</dbReference>
<gene>
    <name evidence="8" type="primary">LOC116307668</name>
</gene>
<feature type="non-terminal residue" evidence="8">
    <location>
        <position position="1"/>
    </location>
</feature>
<evidence type="ECO:0000256" key="3">
    <source>
        <dbReference type="ARBA" id="ARBA00023157"/>
    </source>
</evidence>
<dbReference type="InterPro" id="IPR001881">
    <property type="entry name" value="EGF-like_Ca-bd_dom"/>
</dbReference>
<dbReference type="InterPro" id="IPR049883">
    <property type="entry name" value="NOTCH1_EGF-like"/>
</dbReference>
<protein>
    <submittedName>
        <fullName evidence="8">Uncharacterized protein LOC116307668</fullName>
    </submittedName>
</protein>